<comment type="caution">
    <text evidence="6">The sequence shown here is derived from an EMBL/GenBank/DDBJ whole genome shotgun (WGS) entry which is preliminary data.</text>
</comment>
<evidence type="ECO:0000256" key="4">
    <source>
        <dbReference type="ARBA" id="ARBA00023136"/>
    </source>
</evidence>
<dbReference type="GO" id="GO:0016020">
    <property type="term" value="C:membrane"/>
    <property type="evidence" value="ECO:0007669"/>
    <property type="project" value="UniProtKB-SubCell"/>
</dbReference>
<dbReference type="Proteomes" id="UP001596383">
    <property type="component" value="Unassembled WGS sequence"/>
</dbReference>
<proteinExistence type="predicted"/>
<dbReference type="PANTHER" id="PTHR16950:SF16">
    <property type="entry name" value="ZINC TRANSPORTER ZIP13"/>
    <property type="match status" value="1"/>
</dbReference>
<feature type="transmembrane region" description="Helical" evidence="5">
    <location>
        <begin position="64"/>
        <end position="84"/>
    </location>
</feature>
<sequence length="246" mass="26324">MDSELAYTIGSVAVVSSLALLGLLFFAVRRDRLEDSLTYFVSFAAGTLFGGTFLHLLPEYADEYGFDTTAGTLLVSGVFLAFALERLFSWHHHHGTHESESTVLPYMILLGDGIHNAVDGMIIATSYLVSVRLGVAATVAIAAHEIPQELSDFAVLVYGGFSRPKALAYNLVTALVAFVGAGVAFAFANAVEWLPRVVIPIAAGNFVYIAGADLIPEFKDEPDPALALRQSVAFLVGLAVLYVHSL</sequence>
<comment type="subcellular location">
    <subcellularLocation>
        <location evidence="1">Membrane</location>
        <topology evidence="1">Multi-pass membrane protein</topology>
    </subcellularLocation>
</comment>
<dbReference type="Pfam" id="PF02535">
    <property type="entry name" value="Zip"/>
    <property type="match status" value="1"/>
</dbReference>
<evidence type="ECO:0000256" key="3">
    <source>
        <dbReference type="ARBA" id="ARBA00022989"/>
    </source>
</evidence>
<feature type="transmembrane region" description="Helical" evidence="5">
    <location>
        <begin position="167"/>
        <end position="187"/>
    </location>
</feature>
<dbReference type="AlphaFoldDB" id="A0ABD5SI77"/>
<gene>
    <name evidence="6" type="ORF">ACFQE6_06835</name>
</gene>
<feature type="transmembrane region" description="Helical" evidence="5">
    <location>
        <begin position="6"/>
        <end position="27"/>
    </location>
</feature>
<keyword evidence="4 5" id="KW-0472">Membrane</keyword>
<evidence type="ECO:0000256" key="2">
    <source>
        <dbReference type="ARBA" id="ARBA00022692"/>
    </source>
</evidence>
<keyword evidence="7" id="KW-1185">Reference proteome</keyword>
<dbReference type="PANTHER" id="PTHR16950">
    <property type="entry name" value="ZINC TRANSPORTER SLC39A7 HISTIDINE-RICH MEMBRANE PROTEIN KE4"/>
    <property type="match status" value="1"/>
</dbReference>
<accession>A0ABD5SI77</accession>
<dbReference type="EMBL" id="JBHSWV010000098">
    <property type="protein sequence ID" value="MFC6764747.1"/>
    <property type="molecule type" value="Genomic_DNA"/>
</dbReference>
<feature type="transmembrane region" description="Helical" evidence="5">
    <location>
        <begin position="39"/>
        <end position="58"/>
    </location>
</feature>
<protein>
    <submittedName>
        <fullName evidence="6">ZIP family metal transporter</fullName>
    </submittedName>
</protein>
<dbReference type="InterPro" id="IPR003689">
    <property type="entry name" value="ZIP"/>
</dbReference>
<evidence type="ECO:0000256" key="1">
    <source>
        <dbReference type="ARBA" id="ARBA00004141"/>
    </source>
</evidence>
<evidence type="ECO:0000313" key="7">
    <source>
        <dbReference type="Proteomes" id="UP001596383"/>
    </source>
</evidence>
<feature type="transmembrane region" description="Helical" evidence="5">
    <location>
        <begin position="193"/>
        <end position="214"/>
    </location>
</feature>
<dbReference type="RefSeq" id="WP_273737807.1">
    <property type="nucleotide sequence ID" value="NZ_JAQIVI010000098.1"/>
</dbReference>
<name>A0ABD5SI77_9EURY</name>
<evidence type="ECO:0000256" key="5">
    <source>
        <dbReference type="SAM" id="Phobius"/>
    </source>
</evidence>
<feature type="transmembrane region" description="Helical" evidence="5">
    <location>
        <begin position="226"/>
        <end position="244"/>
    </location>
</feature>
<keyword evidence="3 5" id="KW-1133">Transmembrane helix</keyword>
<keyword evidence="2 5" id="KW-0812">Transmembrane</keyword>
<evidence type="ECO:0000313" key="6">
    <source>
        <dbReference type="EMBL" id="MFC6764747.1"/>
    </source>
</evidence>
<reference evidence="6 7" key="1">
    <citation type="journal article" date="2019" name="Int. J. Syst. Evol. Microbiol.">
        <title>The Global Catalogue of Microorganisms (GCM) 10K type strain sequencing project: providing services to taxonomists for standard genome sequencing and annotation.</title>
        <authorList>
            <consortium name="The Broad Institute Genomics Platform"/>
            <consortium name="The Broad Institute Genome Sequencing Center for Infectious Disease"/>
            <person name="Wu L."/>
            <person name="Ma J."/>
        </authorList>
    </citation>
    <scope>NUCLEOTIDE SEQUENCE [LARGE SCALE GENOMIC DNA]</scope>
    <source>
        <strain evidence="6 7">LMG 29247</strain>
    </source>
</reference>
<organism evidence="6 7">
    <name type="scientific">Natrinema soli</name>
    <dbReference type="NCBI Taxonomy" id="1930624"/>
    <lineage>
        <taxon>Archaea</taxon>
        <taxon>Methanobacteriati</taxon>
        <taxon>Methanobacteriota</taxon>
        <taxon>Stenosarchaea group</taxon>
        <taxon>Halobacteria</taxon>
        <taxon>Halobacteriales</taxon>
        <taxon>Natrialbaceae</taxon>
        <taxon>Natrinema</taxon>
    </lineage>
</organism>